<keyword evidence="1" id="KW-1133">Transmembrane helix</keyword>
<gene>
    <name evidence="2" type="ORF">I6N98_18095</name>
</gene>
<evidence type="ECO:0000313" key="2">
    <source>
        <dbReference type="EMBL" id="QQD18220.1"/>
    </source>
</evidence>
<feature type="transmembrane region" description="Helical" evidence="1">
    <location>
        <begin position="81"/>
        <end position="101"/>
    </location>
</feature>
<evidence type="ECO:0000313" key="3">
    <source>
        <dbReference type="Proteomes" id="UP000596063"/>
    </source>
</evidence>
<name>A0A7T4R0K8_9GAMM</name>
<dbReference type="EMBL" id="CP066167">
    <property type="protein sequence ID" value="QQD18220.1"/>
    <property type="molecule type" value="Genomic_DNA"/>
</dbReference>
<dbReference type="KEGG" id="snan:I6N98_18095"/>
<keyword evidence="1" id="KW-0472">Membrane</keyword>
<reference evidence="2 3" key="1">
    <citation type="submission" date="2020-12" db="EMBL/GenBank/DDBJ databases">
        <authorList>
            <person name="Shan Y."/>
        </authorList>
    </citation>
    <scope>NUCLEOTIDE SEQUENCE [LARGE SCALE GENOMIC DNA]</scope>
    <source>
        <strain evidence="3">csc3.9</strain>
    </source>
</reference>
<proteinExistence type="predicted"/>
<organism evidence="2 3">
    <name type="scientific">Spongiibacter nanhainus</name>
    <dbReference type="NCBI Taxonomy" id="2794344"/>
    <lineage>
        <taxon>Bacteria</taxon>
        <taxon>Pseudomonadati</taxon>
        <taxon>Pseudomonadota</taxon>
        <taxon>Gammaproteobacteria</taxon>
        <taxon>Cellvibrionales</taxon>
        <taxon>Spongiibacteraceae</taxon>
        <taxon>Spongiibacter</taxon>
    </lineage>
</organism>
<keyword evidence="3" id="KW-1185">Reference proteome</keyword>
<dbReference type="AlphaFoldDB" id="A0A7T4R0K8"/>
<dbReference type="RefSeq" id="WP_198569718.1">
    <property type="nucleotide sequence ID" value="NZ_CP066167.1"/>
</dbReference>
<accession>A0A7T4R0K8</accession>
<sequence>MEEALKEIGFYLLTALGVVVLVQRFASLIISLSVHDDMSESEWEEYMLYKKYRTSESVGIRIVGRVLDTTDFISMGVIRSFPFGVGVFALLVLIYVVFEIFNT</sequence>
<keyword evidence="1" id="KW-0812">Transmembrane</keyword>
<protein>
    <submittedName>
        <fullName evidence="2">Uncharacterized protein</fullName>
    </submittedName>
</protein>
<evidence type="ECO:0000256" key="1">
    <source>
        <dbReference type="SAM" id="Phobius"/>
    </source>
</evidence>
<feature type="transmembrane region" description="Helical" evidence="1">
    <location>
        <begin position="12"/>
        <end position="34"/>
    </location>
</feature>
<dbReference type="Proteomes" id="UP000596063">
    <property type="component" value="Chromosome"/>
</dbReference>